<gene>
    <name evidence="1" type="ORF">IV203_023773</name>
</gene>
<comment type="caution">
    <text evidence="1">The sequence shown here is derived from an EMBL/GenBank/DDBJ whole genome shotgun (WGS) entry which is preliminary data.</text>
</comment>
<protein>
    <submittedName>
        <fullName evidence="1">Uncharacterized protein</fullName>
    </submittedName>
</protein>
<dbReference type="PANTHER" id="PTHR43642:SF1">
    <property type="entry name" value="HYBRID SIGNAL TRANSDUCTION HISTIDINE KINASE G"/>
    <property type="match status" value="1"/>
</dbReference>
<dbReference type="AlphaFoldDB" id="A0A9K3KBN8"/>
<organism evidence="1 2">
    <name type="scientific">Nitzschia inconspicua</name>
    <dbReference type="NCBI Taxonomy" id="303405"/>
    <lineage>
        <taxon>Eukaryota</taxon>
        <taxon>Sar</taxon>
        <taxon>Stramenopiles</taxon>
        <taxon>Ochrophyta</taxon>
        <taxon>Bacillariophyta</taxon>
        <taxon>Bacillariophyceae</taxon>
        <taxon>Bacillariophycidae</taxon>
        <taxon>Bacillariales</taxon>
        <taxon>Bacillariaceae</taxon>
        <taxon>Nitzschia</taxon>
    </lineage>
</organism>
<evidence type="ECO:0000313" key="1">
    <source>
        <dbReference type="EMBL" id="KAG7340230.1"/>
    </source>
</evidence>
<reference evidence="1" key="2">
    <citation type="submission" date="2021-04" db="EMBL/GenBank/DDBJ databases">
        <authorList>
            <person name="Podell S."/>
        </authorList>
    </citation>
    <scope>NUCLEOTIDE SEQUENCE</scope>
    <source>
        <strain evidence="1">Hildebrandi</strain>
    </source>
</reference>
<dbReference type="InterPro" id="IPR053159">
    <property type="entry name" value="Hybrid_Histidine_Kinase"/>
</dbReference>
<name>A0A9K3KBN8_9STRA</name>
<proteinExistence type="predicted"/>
<dbReference type="PANTHER" id="PTHR43642">
    <property type="entry name" value="HYBRID SIGNAL TRANSDUCTION HISTIDINE KINASE G"/>
    <property type="match status" value="1"/>
</dbReference>
<accession>A0A9K3KBN8</accession>
<keyword evidence="2" id="KW-1185">Reference proteome</keyword>
<reference evidence="1" key="1">
    <citation type="journal article" date="2021" name="Sci. Rep.">
        <title>Diploid genomic architecture of Nitzschia inconspicua, an elite biomass production diatom.</title>
        <authorList>
            <person name="Oliver A."/>
            <person name="Podell S."/>
            <person name="Pinowska A."/>
            <person name="Traller J.C."/>
            <person name="Smith S.R."/>
            <person name="McClure R."/>
            <person name="Beliaev A."/>
            <person name="Bohutskyi P."/>
            <person name="Hill E.A."/>
            <person name="Rabines A."/>
            <person name="Zheng H."/>
            <person name="Allen L.Z."/>
            <person name="Kuo A."/>
            <person name="Grigoriev I.V."/>
            <person name="Allen A.E."/>
            <person name="Hazlebeck D."/>
            <person name="Allen E.E."/>
        </authorList>
    </citation>
    <scope>NUCLEOTIDE SEQUENCE</scope>
    <source>
        <strain evidence="1">Hildebrandi</strain>
    </source>
</reference>
<evidence type="ECO:0000313" key="2">
    <source>
        <dbReference type="Proteomes" id="UP000693970"/>
    </source>
</evidence>
<dbReference type="Proteomes" id="UP000693970">
    <property type="component" value="Unassembled WGS sequence"/>
</dbReference>
<dbReference type="EMBL" id="JAGRRH010000027">
    <property type="protein sequence ID" value="KAG7340230.1"/>
    <property type="molecule type" value="Genomic_DNA"/>
</dbReference>
<sequence>MELSIHAYGTGQTALSGLCTMKQLSITLEHGINGSSYYGFASLAPFFMVAFDDLKATKQIAEYADAMRAREHGEASTASVNMVQGCFSLPWARTWSHTLNVLREGYKSGMRDGLYCIVTSLWTSFISQGHLPTLKSDIEEYIRKTTELDTGLPLNNAILVKRSIEILLDETNQREGRQSLLEETESSFGEDNFNIALAQVFQGQIYYATGDHQKGTALAIKTRILLKKMLSVSANMPKWAQDGCPNVVHYVAILDSELAILNRSDKKVVEDLYQKAIVMAARGGMVLDAAVANERLAKFFEGLGDTIEAGRRVEQAMQYYEDYGLMPRAAFLRQQYSDHLSSWSLR</sequence>